<reference evidence="2" key="1">
    <citation type="submission" date="2023-08" db="EMBL/GenBank/DDBJ databases">
        <title>Black Yeasts Isolated from many extreme environments.</title>
        <authorList>
            <person name="Coleine C."/>
            <person name="Stajich J.E."/>
            <person name="Selbmann L."/>
        </authorList>
    </citation>
    <scope>NUCLEOTIDE SEQUENCE</scope>
    <source>
        <strain evidence="2">CCFEE 5810</strain>
    </source>
</reference>
<organism evidence="2 3">
    <name type="scientific">Elasticomyces elasticus</name>
    <dbReference type="NCBI Taxonomy" id="574655"/>
    <lineage>
        <taxon>Eukaryota</taxon>
        <taxon>Fungi</taxon>
        <taxon>Dikarya</taxon>
        <taxon>Ascomycota</taxon>
        <taxon>Pezizomycotina</taxon>
        <taxon>Dothideomycetes</taxon>
        <taxon>Dothideomycetidae</taxon>
        <taxon>Mycosphaerellales</taxon>
        <taxon>Teratosphaeriaceae</taxon>
        <taxon>Elasticomyces</taxon>
    </lineage>
</organism>
<evidence type="ECO:0000313" key="2">
    <source>
        <dbReference type="EMBL" id="KAK5694550.1"/>
    </source>
</evidence>
<gene>
    <name evidence="2" type="ORF">LTR97_009140</name>
</gene>
<proteinExistence type="predicted"/>
<dbReference type="Proteomes" id="UP001310594">
    <property type="component" value="Unassembled WGS sequence"/>
</dbReference>
<evidence type="ECO:0000313" key="3">
    <source>
        <dbReference type="Proteomes" id="UP001310594"/>
    </source>
</evidence>
<comment type="caution">
    <text evidence="2">The sequence shown here is derived from an EMBL/GenBank/DDBJ whole genome shotgun (WGS) entry which is preliminary data.</text>
</comment>
<name>A0AAN7ZRY3_9PEZI</name>
<protein>
    <submittedName>
        <fullName evidence="2">Uncharacterized protein</fullName>
    </submittedName>
</protein>
<feature type="region of interest" description="Disordered" evidence="1">
    <location>
        <begin position="1"/>
        <end position="20"/>
    </location>
</feature>
<sequence length="230" mass="26329">MSREETKLRNAPEDFGFAGNPFDPQNDSIGHFWGIHETRDYMRARYGVVEALMKIRTREAVQATLDHLQRLCRGDNMGVRSLVPALYIRLCRDQDAYDFVRWYKKVDEDGNYDWGDMDVPFLDTHDADVFEPVQECLSTYNLNHTVALTLIKIRVLLTLKTINDSTAVGSLVPPEILDGIREQLASPAIAGNEQIMHEVKTGKSMAPHISKLKDQVDELYDAVHKQNKYF</sequence>
<feature type="compositionally biased region" description="Basic and acidic residues" evidence="1">
    <location>
        <begin position="1"/>
        <end position="12"/>
    </location>
</feature>
<dbReference type="AlphaFoldDB" id="A0AAN7ZRY3"/>
<evidence type="ECO:0000256" key="1">
    <source>
        <dbReference type="SAM" id="MobiDB-lite"/>
    </source>
</evidence>
<dbReference type="EMBL" id="JAVRQU010000015">
    <property type="protein sequence ID" value="KAK5694550.1"/>
    <property type="molecule type" value="Genomic_DNA"/>
</dbReference>
<accession>A0AAN7ZRY3</accession>